<sequence length="855" mass="94903">MEEEMSTYQIAVTPPQLHRQNCKRKRSGSFSILFFISSANRCASFKTIEINSVGRSSTTGSISASIRAKSQLFDQRGPPNTQDDRLFFAQDLLDQTDDTFYGRDMNDSATQSQNEAFFYAQQSAPSETQSGGMDAYEAQFAAMNSQLEQNVIDVEINNDLYDYWEAPESQVTKKAPEQTGDTIGTPTSDSSSQAISDLDARVLESILQEGKLDLSTEEQVKKLLEGPREVEEGAEVTNPNSGTGEYSSKFVSKISDNGFWNSFKAKAGEVLESVQIYIENRIERDVQTLGAVGIFAFERVKRDIVRALPVAGRQVKKLLLASNSTYAEKLVEATEKTVLALPTQSSYEELTTAADEIKQVAEAIRDILAGKELPPTSAASQRRGVKSIAPAGTSRMAERQQRAYQARKKTVLQREKEGIDRTLGRAIGSVSDATWELRQEMSSGVGREAGYRSKGVRKALAAGAVKMLNAGRESSRRLLGGGKQNLMLDGAADDARGAYAKSANVEYVDVDAVQEEQIIDDMIVETNLDYAPDGLLSPESFIEEKRRLIASLESCLSQPGQTWLTKEIVAQATDSGIGLDGDMLRQVITNMVTLRDELKEELIEEDDGERDWLKIDYVQNELRRLKGMVDAVANLAVAAAGEGAAILLKSELEGFVLSDSLDEIIEIELERLEQLLAEMVTTREREIQSQAQTNYIDYSSSDIEVITQDIRERKQSTQANNGIFTEVEVEPRSIDQAFYMQEDTYPDSGEYSRSTVEVISDDEYFEYEQQFKTAQSSDLIEDDEGIQEDNPAVKFVLRIVDAIFFVGEKLFLVVLPNMMSTGSNASYRFSQAQNRGNGSTGWLSLKNLKSKKNQY</sequence>
<dbReference type="AlphaFoldDB" id="A0ABD3P783"/>
<evidence type="ECO:0000313" key="3">
    <source>
        <dbReference type="Proteomes" id="UP001530400"/>
    </source>
</evidence>
<feature type="region of interest" description="Disordered" evidence="1">
    <location>
        <begin position="375"/>
        <end position="399"/>
    </location>
</feature>
<feature type="region of interest" description="Disordered" evidence="1">
    <location>
        <begin position="170"/>
        <end position="194"/>
    </location>
</feature>
<organism evidence="2 3">
    <name type="scientific">Cyclotella atomus</name>
    <dbReference type="NCBI Taxonomy" id="382360"/>
    <lineage>
        <taxon>Eukaryota</taxon>
        <taxon>Sar</taxon>
        <taxon>Stramenopiles</taxon>
        <taxon>Ochrophyta</taxon>
        <taxon>Bacillariophyta</taxon>
        <taxon>Coscinodiscophyceae</taxon>
        <taxon>Thalassiosirophycidae</taxon>
        <taxon>Stephanodiscales</taxon>
        <taxon>Stephanodiscaceae</taxon>
        <taxon>Cyclotella</taxon>
    </lineage>
</organism>
<evidence type="ECO:0000256" key="1">
    <source>
        <dbReference type="SAM" id="MobiDB-lite"/>
    </source>
</evidence>
<feature type="compositionally biased region" description="Polar residues" evidence="1">
    <location>
        <begin position="179"/>
        <end position="194"/>
    </location>
</feature>
<gene>
    <name evidence="2" type="ORF">ACHAWO_012809</name>
</gene>
<keyword evidence="3" id="KW-1185">Reference proteome</keyword>
<dbReference type="Proteomes" id="UP001530400">
    <property type="component" value="Unassembled WGS sequence"/>
</dbReference>
<proteinExistence type="predicted"/>
<evidence type="ECO:0000313" key="2">
    <source>
        <dbReference type="EMBL" id="KAL3783920.1"/>
    </source>
</evidence>
<dbReference type="EMBL" id="JALLPJ020000745">
    <property type="protein sequence ID" value="KAL3783920.1"/>
    <property type="molecule type" value="Genomic_DNA"/>
</dbReference>
<reference evidence="2 3" key="1">
    <citation type="submission" date="2024-10" db="EMBL/GenBank/DDBJ databases">
        <title>Updated reference genomes for cyclostephanoid diatoms.</title>
        <authorList>
            <person name="Roberts W.R."/>
            <person name="Alverson A.J."/>
        </authorList>
    </citation>
    <scope>NUCLEOTIDE SEQUENCE [LARGE SCALE GENOMIC DNA]</scope>
    <source>
        <strain evidence="2 3">AJA010-31</strain>
    </source>
</reference>
<name>A0ABD3P783_9STRA</name>
<comment type="caution">
    <text evidence="2">The sequence shown here is derived from an EMBL/GenBank/DDBJ whole genome shotgun (WGS) entry which is preliminary data.</text>
</comment>
<protein>
    <submittedName>
        <fullName evidence="2">Uncharacterized protein</fullName>
    </submittedName>
</protein>
<accession>A0ABD3P783</accession>